<proteinExistence type="predicted"/>
<sequence length="135" mass="15065">MSFDVQRAIEQMSEQASKLSTDLQNLSAKGSDDRKYVTVTCGMGGRLIDIEFDPMARRLDTHDLRESILIASERATTAVQEQFANETSKLAGLANGLDSEAIQEAQKQVSKFQKLIEEQMSEVAKIRSSIPRTRQ</sequence>
<accession>A0ABR7LNN5</accession>
<dbReference type="Pfam" id="PF02575">
    <property type="entry name" value="YbaB_DNA_bd"/>
    <property type="match status" value="1"/>
</dbReference>
<gene>
    <name evidence="1" type="ORF">HKK74_12670</name>
</gene>
<dbReference type="EMBL" id="JABVEC010000008">
    <property type="protein sequence ID" value="MBC6466350.1"/>
    <property type="molecule type" value="Genomic_DNA"/>
</dbReference>
<evidence type="ECO:0000313" key="1">
    <source>
        <dbReference type="EMBL" id="MBC6466350.1"/>
    </source>
</evidence>
<dbReference type="RefSeq" id="WP_187243374.1">
    <property type="nucleotide sequence ID" value="NZ_BAAAOK010000009.1"/>
</dbReference>
<evidence type="ECO:0000313" key="2">
    <source>
        <dbReference type="Proteomes" id="UP000805614"/>
    </source>
</evidence>
<name>A0ABR7LNN5_9ACTN</name>
<organism evidence="1 2">
    <name type="scientific">Actinomadura alba</name>
    <dbReference type="NCBI Taxonomy" id="406431"/>
    <lineage>
        <taxon>Bacteria</taxon>
        <taxon>Bacillati</taxon>
        <taxon>Actinomycetota</taxon>
        <taxon>Actinomycetes</taxon>
        <taxon>Streptosporangiales</taxon>
        <taxon>Thermomonosporaceae</taxon>
        <taxon>Actinomadura</taxon>
    </lineage>
</organism>
<dbReference type="Gene3D" id="3.30.1310.10">
    <property type="entry name" value="Nucleoid-associated protein YbaB-like domain"/>
    <property type="match status" value="1"/>
</dbReference>
<comment type="caution">
    <text evidence="1">The sequence shown here is derived from an EMBL/GenBank/DDBJ whole genome shotgun (WGS) entry which is preliminary data.</text>
</comment>
<dbReference type="InterPro" id="IPR036894">
    <property type="entry name" value="YbaB-like_sf"/>
</dbReference>
<keyword evidence="2" id="KW-1185">Reference proteome</keyword>
<dbReference type="SUPFAM" id="SSF82607">
    <property type="entry name" value="YbaB-like"/>
    <property type="match status" value="1"/>
</dbReference>
<dbReference type="InterPro" id="IPR004401">
    <property type="entry name" value="YbaB/EbfC"/>
</dbReference>
<protein>
    <submittedName>
        <fullName evidence="1">YbaB/EbfC family nucleoid-associated protein</fullName>
    </submittedName>
</protein>
<reference evidence="1 2" key="1">
    <citation type="submission" date="2020-06" db="EMBL/GenBank/DDBJ databases">
        <title>Actinomadura xiongansis sp. nov., isolated from soil of Baiyangdian.</title>
        <authorList>
            <person name="Zhang X."/>
        </authorList>
    </citation>
    <scope>NUCLEOTIDE SEQUENCE [LARGE SCALE GENOMIC DNA]</scope>
    <source>
        <strain evidence="1 2">HBUM206468</strain>
    </source>
</reference>
<dbReference type="Proteomes" id="UP000805614">
    <property type="component" value="Unassembled WGS sequence"/>
</dbReference>